<reference evidence="2" key="4">
    <citation type="submission" date="2025-09" db="UniProtKB">
        <authorList>
            <consortium name="Ensembl"/>
        </authorList>
    </citation>
    <scope>IDENTIFICATION</scope>
    <source>
        <strain evidence="2">HSOK</strain>
    </source>
</reference>
<sequence length="163" mass="18485">GPYLPVSLCTPAVGCLRFQVGSRQSEVASVISKLASRHRTTGRVFDRPRSGAQPVTDHNHDQNLRTSDLRHLQARLPDVRGTRWTQDHVTWTMQQWSCSLLKNVGLPYTEMMVVSGDGESEVSNNPRLKWSLRLALVEEEDTTLCQNVSLVFFMSCKKVWVFL</sequence>
<name>A0A3P9JUF3_ORYLA</name>
<reference evidence="2 3" key="2">
    <citation type="submission" date="2017-04" db="EMBL/GenBank/DDBJ databases">
        <title>CpG methylation of centromeres and impact of large insertions on vertebrate speciation.</title>
        <authorList>
            <person name="Ichikawa K."/>
            <person name="Yoshimura J."/>
            <person name="Morishita S."/>
        </authorList>
    </citation>
    <scope>NUCLEOTIDE SEQUENCE</scope>
    <source>
        <strain evidence="2 3">HSOK</strain>
    </source>
</reference>
<evidence type="ECO:0000313" key="2">
    <source>
        <dbReference type="Ensembl" id="ENSORLP00015035850.1"/>
    </source>
</evidence>
<proteinExistence type="predicted"/>
<dbReference type="Proteomes" id="UP000265200">
    <property type="component" value="Chromosome 14"/>
</dbReference>
<organism evidence="2 3">
    <name type="scientific">Oryzias latipes</name>
    <name type="common">Japanese rice fish</name>
    <name type="synonym">Japanese killifish</name>
    <dbReference type="NCBI Taxonomy" id="8090"/>
    <lineage>
        <taxon>Eukaryota</taxon>
        <taxon>Metazoa</taxon>
        <taxon>Chordata</taxon>
        <taxon>Craniata</taxon>
        <taxon>Vertebrata</taxon>
        <taxon>Euteleostomi</taxon>
        <taxon>Actinopterygii</taxon>
        <taxon>Neopterygii</taxon>
        <taxon>Teleostei</taxon>
        <taxon>Neoteleostei</taxon>
        <taxon>Acanthomorphata</taxon>
        <taxon>Ovalentaria</taxon>
        <taxon>Atherinomorphae</taxon>
        <taxon>Beloniformes</taxon>
        <taxon>Adrianichthyidae</taxon>
        <taxon>Oryziinae</taxon>
        <taxon>Oryzias</taxon>
    </lineage>
</organism>
<evidence type="ECO:0000256" key="1">
    <source>
        <dbReference type="SAM" id="MobiDB-lite"/>
    </source>
</evidence>
<dbReference type="AlphaFoldDB" id="A0A3P9JUF3"/>
<dbReference type="Ensembl" id="ENSORLT00015030922.1">
    <property type="protein sequence ID" value="ENSORLP00015035850.1"/>
    <property type="gene ID" value="ENSORLG00015022704.1"/>
</dbReference>
<reference evidence="2" key="3">
    <citation type="submission" date="2025-08" db="UniProtKB">
        <authorList>
            <consortium name="Ensembl"/>
        </authorList>
    </citation>
    <scope>IDENTIFICATION</scope>
    <source>
        <strain evidence="2">HSOK</strain>
    </source>
</reference>
<reference key="1">
    <citation type="journal article" date="2007" name="Nature">
        <title>The medaka draft genome and insights into vertebrate genome evolution.</title>
        <authorList>
            <person name="Kasahara M."/>
            <person name="Naruse K."/>
            <person name="Sasaki S."/>
            <person name="Nakatani Y."/>
            <person name="Qu W."/>
            <person name="Ahsan B."/>
            <person name="Yamada T."/>
            <person name="Nagayasu Y."/>
            <person name="Doi K."/>
            <person name="Kasai Y."/>
            <person name="Jindo T."/>
            <person name="Kobayashi D."/>
            <person name="Shimada A."/>
            <person name="Toyoda A."/>
            <person name="Kuroki Y."/>
            <person name="Fujiyama A."/>
            <person name="Sasaki T."/>
            <person name="Shimizu A."/>
            <person name="Asakawa S."/>
            <person name="Shimizu N."/>
            <person name="Hashimoto S."/>
            <person name="Yang J."/>
            <person name="Lee Y."/>
            <person name="Matsushima K."/>
            <person name="Sugano S."/>
            <person name="Sakaizumi M."/>
            <person name="Narita T."/>
            <person name="Ohishi K."/>
            <person name="Haga S."/>
            <person name="Ohta F."/>
            <person name="Nomoto H."/>
            <person name="Nogata K."/>
            <person name="Morishita T."/>
            <person name="Endo T."/>
            <person name="Shin-I T."/>
            <person name="Takeda H."/>
            <person name="Morishita S."/>
            <person name="Kohara Y."/>
        </authorList>
    </citation>
    <scope>NUCLEOTIDE SEQUENCE [LARGE SCALE GENOMIC DNA]</scope>
    <source>
        <strain>Hd-rR</strain>
    </source>
</reference>
<accession>A0A3P9JUF3</accession>
<protein>
    <submittedName>
        <fullName evidence="2">Uncharacterized protein</fullName>
    </submittedName>
</protein>
<evidence type="ECO:0000313" key="3">
    <source>
        <dbReference type="Proteomes" id="UP000265200"/>
    </source>
</evidence>
<feature type="region of interest" description="Disordered" evidence="1">
    <location>
        <begin position="41"/>
        <end position="61"/>
    </location>
</feature>